<dbReference type="EMBL" id="CM055112">
    <property type="protein sequence ID" value="KAJ7518515.1"/>
    <property type="molecule type" value="Genomic_DNA"/>
</dbReference>
<reference evidence="2" key="1">
    <citation type="journal article" date="2024" name="Proc. Natl. Acad. Sci. U.S.A.">
        <title>Extraordinary preservation of gene collinearity over three hundred million years revealed in homosporous lycophytes.</title>
        <authorList>
            <person name="Li C."/>
            <person name="Wickell D."/>
            <person name="Kuo L.Y."/>
            <person name="Chen X."/>
            <person name="Nie B."/>
            <person name="Liao X."/>
            <person name="Peng D."/>
            <person name="Ji J."/>
            <person name="Jenkins J."/>
            <person name="Williams M."/>
            <person name="Shu S."/>
            <person name="Plott C."/>
            <person name="Barry K."/>
            <person name="Rajasekar S."/>
            <person name="Grimwood J."/>
            <person name="Han X."/>
            <person name="Sun S."/>
            <person name="Hou Z."/>
            <person name="He W."/>
            <person name="Dai G."/>
            <person name="Sun C."/>
            <person name="Schmutz J."/>
            <person name="Leebens-Mack J.H."/>
            <person name="Li F.W."/>
            <person name="Wang L."/>
        </authorList>
    </citation>
    <scope>NUCLEOTIDE SEQUENCE [LARGE SCALE GENOMIC DNA]</scope>
    <source>
        <strain evidence="2">cv. PW_Plant_1</strain>
    </source>
</reference>
<organism evidence="1 2">
    <name type="scientific">Diphasiastrum complanatum</name>
    <name type="common">Issler's clubmoss</name>
    <name type="synonym">Lycopodium complanatum</name>
    <dbReference type="NCBI Taxonomy" id="34168"/>
    <lineage>
        <taxon>Eukaryota</taxon>
        <taxon>Viridiplantae</taxon>
        <taxon>Streptophyta</taxon>
        <taxon>Embryophyta</taxon>
        <taxon>Tracheophyta</taxon>
        <taxon>Lycopodiopsida</taxon>
        <taxon>Lycopodiales</taxon>
        <taxon>Lycopodiaceae</taxon>
        <taxon>Lycopodioideae</taxon>
        <taxon>Diphasiastrum</taxon>
    </lineage>
</organism>
<name>A0ACC2ALT0_DIPCM</name>
<accession>A0ACC2ALT0</accession>
<proteinExistence type="predicted"/>
<keyword evidence="2" id="KW-1185">Reference proteome</keyword>
<comment type="caution">
    <text evidence="1">The sequence shown here is derived from an EMBL/GenBank/DDBJ whole genome shotgun (WGS) entry which is preliminary data.</text>
</comment>
<sequence>MAGVPDCKRLRMIRSVKGALQMAALKDRRLACTVLSVIMLSCTLQVPIFYVLARVSTLSCFNAASIFRSFSLNDSVNASDRIRRITANDQPTESSPADSSNIREDQLNTLGFSTLNKVDTNLQQSLHRHGYAHYSFVQFNSYRESARAFYVVGITSAVNKHFDHPVHNCEWLSSQNSTNIHVTKANMIYVYYDQFPRLYVVATVNCTFDEDVGMDDLGGSLIITVSVGPYPGDTEKAVAMVEQQGAASEFVRKRDNPPPYKIAFCGPPMHGNIRAEWIVHWLVYHHYLWKGKEHFFFYNVGGLQDHHHRLLDPWVKSGYLTIIDASDQGQYPSWYHNQLMLANDCLHRTRFLASWTFFHDLDEFLHIPPPRSLSSLLSRYRDKPYITFGSIGVNLTICADPQSADLAADWPVQRLLWMHKRPYCADATFDPWVCRQWQGARKYAANSRKVYAAAVHTAARPDVGGADLNATIATMYHYHGVLSTQANICQVNVSLSLPSSQLKEIVPEIADYNKEYAISKTTTKARKSMDLTQLLLGT</sequence>
<evidence type="ECO:0000313" key="2">
    <source>
        <dbReference type="Proteomes" id="UP001162992"/>
    </source>
</evidence>
<gene>
    <name evidence="1" type="ORF">O6H91_21G072400</name>
</gene>
<protein>
    <submittedName>
        <fullName evidence="1">Uncharacterized protein</fullName>
    </submittedName>
</protein>
<evidence type="ECO:0000313" key="1">
    <source>
        <dbReference type="EMBL" id="KAJ7518515.1"/>
    </source>
</evidence>
<dbReference type="Proteomes" id="UP001162992">
    <property type="component" value="Chromosome 21"/>
</dbReference>